<dbReference type="GO" id="GO:0004497">
    <property type="term" value="F:monooxygenase activity"/>
    <property type="evidence" value="ECO:0007669"/>
    <property type="project" value="UniProtKB-KW"/>
</dbReference>
<keyword evidence="2" id="KW-0503">Monooxygenase</keyword>
<dbReference type="InterPro" id="IPR011251">
    <property type="entry name" value="Luciferase-like_dom"/>
</dbReference>
<dbReference type="Proteomes" id="UP000294927">
    <property type="component" value="Unassembled WGS sequence"/>
</dbReference>
<comment type="caution">
    <text evidence="2">The sequence shown here is derived from an EMBL/GenBank/DDBJ whole genome shotgun (WGS) entry which is preliminary data.</text>
</comment>
<dbReference type="PANTHER" id="PTHR30137:SF6">
    <property type="entry name" value="LUCIFERASE-LIKE MONOOXYGENASE"/>
    <property type="match status" value="1"/>
</dbReference>
<feature type="domain" description="Luciferase-like" evidence="1">
    <location>
        <begin position="4"/>
        <end position="315"/>
    </location>
</feature>
<dbReference type="RefSeq" id="WP_133904743.1">
    <property type="nucleotide sequence ID" value="NZ_SOCP01000008.1"/>
</dbReference>
<dbReference type="InterPro" id="IPR024011">
    <property type="entry name" value="Biosynth_lucif-like_mOase_dom"/>
</dbReference>
<proteinExistence type="predicted"/>
<sequence>MDISLFYFADDASASPTGCYDLLLDGARFADDAGFRAVWTPERHFHRFGGLYPSPAVTGAAVAAVTRRVEVRAGSVVLPLHDPIRVAEEWSMIDNLSGGRVALAFASGWHAVDFALCADPPQAYRNRRALLAEHVDTVRRLWRGESVERVDGAGERTAIRVLPAPVQPELPFWITSSGSTETFRTAGELGGNVLTHLLGQNLDSLRRNIQVYREARVAHDGAAGHVTLMLHTFLGDSDDEVRARIREPFSRYLASSVDLIARSGPTLGDVDTLSESDRDALVRRSFDRYSRDSGLFGSPDSARRTAQLLADSGIDEIACLIDFGVDRPSVLKGLEHLAALVAEFR</sequence>
<accession>A0A4R7VHQ2</accession>
<evidence type="ECO:0000259" key="1">
    <source>
        <dbReference type="Pfam" id="PF00296"/>
    </source>
</evidence>
<name>A0A4R7VHQ2_9PSEU</name>
<dbReference type="Pfam" id="PF00296">
    <property type="entry name" value="Bac_luciferase"/>
    <property type="match status" value="1"/>
</dbReference>
<keyword evidence="2" id="KW-0560">Oxidoreductase</keyword>
<dbReference type="AlphaFoldDB" id="A0A4R7VHQ2"/>
<evidence type="ECO:0000313" key="2">
    <source>
        <dbReference type="EMBL" id="TDV48687.1"/>
    </source>
</evidence>
<protein>
    <submittedName>
        <fullName evidence="2">Natural product biosynthesis luciferase-like monooxygenase protein</fullName>
    </submittedName>
</protein>
<dbReference type="Gene3D" id="3.20.20.30">
    <property type="entry name" value="Luciferase-like domain"/>
    <property type="match status" value="1"/>
</dbReference>
<dbReference type="InterPro" id="IPR050766">
    <property type="entry name" value="Bact_Lucif_Oxidored"/>
</dbReference>
<dbReference type="GO" id="GO:0005829">
    <property type="term" value="C:cytosol"/>
    <property type="evidence" value="ECO:0007669"/>
    <property type="project" value="TreeGrafter"/>
</dbReference>
<keyword evidence="3" id="KW-1185">Reference proteome</keyword>
<dbReference type="InterPro" id="IPR036661">
    <property type="entry name" value="Luciferase-like_sf"/>
</dbReference>
<dbReference type="PANTHER" id="PTHR30137">
    <property type="entry name" value="LUCIFERASE-LIKE MONOOXYGENASE"/>
    <property type="match status" value="1"/>
</dbReference>
<dbReference type="EMBL" id="SOCP01000008">
    <property type="protein sequence ID" value="TDV48687.1"/>
    <property type="molecule type" value="Genomic_DNA"/>
</dbReference>
<reference evidence="2 3" key="1">
    <citation type="submission" date="2019-03" db="EMBL/GenBank/DDBJ databases">
        <title>Genomic Encyclopedia of Archaeal and Bacterial Type Strains, Phase II (KMG-II): from individual species to whole genera.</title>
        <authorList>
            <person name="Goeker M."/>
        </authorList>
    </citation>
    <scope>NUCLEOTIDE SEQUENCE [LARGE SCALE GENOMIC DNA]</scope>
    <source>
        <strain evidence="2 3">DSM 45499</strain>
    </source>
</reference>
<gene>
    <name evidence="2" type="ORF">CLV71_10847</name>
</gene>
<dbReference type="NCBIfam" id="TIGR04020">
    <property type="entry name" value="seco_metab_LLM"/>
    <property type="match status" value="1"/>
</dbReference>
<organism evidence="2 3">
    <name type="scientific">Actinophytocola oryzae</name>
    <dbReference type="NCBI Taxonomy" id="502181"/>
    <lineage>
        <taxon>Bacteria</taxon>
        <taxon>Bacillati</taxon>
        <taxon>Actinomycetota</taxon>
        <taxon>Actinomycetes</taxon>
        <taxon>Pseudonocardiales</taxon>
        <taxon>Pseudonocardiaceae</taxon>
    </lineage>
</organism>
<dbReference type="SUPFAM" id="SSF51679">
    <property type="entry name" value="Bacterial luciferase-like"/>
    <property type="match status" value="1"/>
</dbReference>
<dbReference type="GO" id="GO:0016705">
    <property type="term" value="F:oxidoreductase activity, acting on paired donors, with incorporation or reduction of molecular oxygen"/>
    <property type="evidence" value="ECO:0007669"/>
    <property type="project" value="InterPro"/>
</dbReference>
<evidence type="ECO:0000313" key="3">
    <source>
        <dbReference type="Proteomes" id="UP000294927"/>
    </source>
</evidence>
<dbReference type="OrthoDB" id="2472181at2"/>